<name>A0ABR0Q1A4_GOSAR</name>
<comment type="caution">
    <text evidence="2">The sequence shown here is derived from an EMBL/GenBank/DDBJ whole genome shotgun (WGS) entry which is preliminary data.</text>
</comment>
<evidence type="ECO:0000313" key="3">
    <source>
        <dbReference type="Proteomes" id="UP001358586"/>
    </source>
</evidence>
<sequence length="73" mass="8395">MRVNIEGLELEINQVLKRRAETRLIQLRSTVSPKVLLEVSESPPQKKLRLRRSERGFEGTKNGGTRRAGVRVR</sequence>
<evidence type="ECO:0000313" key="2">
    <source>
        <dbReference type="EMBL" id="KAK5832962.1"/>
    </source>
</evidence>
<accession>A0ABR0Q1A4</accession>
<reference evidence="2 3" key="1">
    <citation type="submission" date="2023-03" db="EMBL/GenBank/DDBJ databases">
        <title>WGS of Gossypium arboreum.</title>
        <authorList>
            <person name="Yu D."/>
        </authorList>
    </citation>
    <scope>NUCLEOTIDE SEQUENCE [LARGE SCALE GENOMIC DNA]</scope>
    <source>
        <tissue evidence="2">Leaf</tissue>
    </source>
</reference>
<dbReference type="EMBL" id="JARKNE010000005">
    <property type="protein sequence ID" value="KAK5832962.1"/>
    <property type="molecule type" value="Genomic_DNA"/>
</dbReference>
<organism evidence="2 3">
    <name type="scientific">Gossypium arboreum</name>
    <name type="common">Tree cotton</name>
    <name type="synonym">Gossypium nanking</name>
    <dbReference type="NCBI Taxonomy" id="29729"/>
    <lineage>
        <taxon>Eukaryota</taxon>
        <taxon>Viridiplantae</taxon>
        <taxon>Streptophyta</taxon>
        <taxon>Embryophyta</taxon>
        <taxon>Tracheophyta</taxon>
        <taxon>Spermatophyta</taxon>
        <taxon>Magnoliopsida</taxon>
        <taxon>eudicotyledons</taxon>
        <taxon>Gunneridae</taxon>
        <taxon>Pentapetalae</taxon>
        <taxon>rosids</taxon>
        <taxon>malvids</taxon>
        <taxon>Malvales</taxon>
        <taxon>Malvaceae</taxon>
        <taxon>Malvoideae</taxon>
        <taxon>Gossypium</taxon>
    </lineage>
</organism>
<evidence type="ECO:0000256" key="1">
    <source>
        <dbReference type="SAM" id="MobiDB-lite"/>
    </source>
</evidence>
<protein>
    <submittedName>
        <fullName evidence="2">Uncharacterized protein</fullName>
    </submittedName>
</protein>
<gene>
    <name evidence="2" type="ORF">PVK06_016771</name>
</gene>
<dbReference type="Proteomes" id="UP001358586">
    <property type="component" value="Chromosome 5"/>
</dbReference>
<proteinExistence type="predicted"/>
<feature type="region of interest" description="Disordered" evidence="1">
    <location>
        <begin position="47"/>
        <end position="73"/>
    </location>
</feature>
<keyword evidence="3" id="KW-1185">Reference proteome</keyword>